<feature type="transmembrane region" description="Helical" evidence="6">
    <location>
        <begin position="301"/>
        <end position="325"/>
    </location>
</feature>
<evidence type="ECO:0000256" key="6">
    <source>
        <dbReference type="SAM" id="Phobius"/>
    </source>
</evidence>
<sequence length="391" mass="43231">MNLSMVDDSRAALVSSMAIFATPSSTVAVPTPPPPPVPSSGYDLPVQGLQTGHFDTIHVTAIICLVGSLLCAIATIVLTVAANQWRMSAFYAWTTGDRVLIYMAVFDGLFNLTHMMDHGLYLAQRDHVRPRQLCAFFGFALSVLVIAQNVLVCFLALEACLMVFRLRPPNFGRHDWRPLAASLGPGVLFSAVAWALDKLGPSGAFCYLDPIKGSLFLMAFTTIFLIGVGLFNLVFYAVTVIRLRVADQHNRKQLGSRTQLGRSVNKTAWTCTYFIVSFFAQWLPMILYGAWAMRGHPPFELFMAVTTFTNLGGFFNLLLFSYIRLKKRRASHLSRQNAVRKRAGQRSVRAARAQVSTRRPAPAHGGDQLRRLNGDSDTMESLAYSKVNACV</sequence>
<keyword evidence="8" id="KW-1185">Reference proteome</keyword>
<gene>
    <name evidence="7" type="ORF">FJT64_015000</name>
</gene>
<keyword evidence="2 6" id="KW-0812">Transmembrane</keyword>
<evidence type="ECO:0000256" key="4">
    <source>
        <dbReference type="ARBA" id="ARBA00023136"/>
    </source>
</evidence>
<dbReference type="EMBL" id="VIIS01000012">
    <property type="protein sequence ID" value="KAF0314558.1"/>
    <property type="molecule type" value="Genomic_DNA"/>
</dbReference>
<dbReference type="CDD" id="cd00637">
    <property type="entry name" value="7tm_classA_rhodopsin-like"/>
    <property type="match status" value="1"/>
</dbReference>
<dbReference type="OrthoDB" id="6115658at2759"/>
<dbReference type="GO" id="GO:0004930">
    <property type="term" value="F:G protein-coupled receptor activity"/>
    <property type="evidence" value="ECO:0007669"/>
    <property type="project" value="TreeGrafter"/>
</dbReference>
<keyword evidence="4 6" id="KW-0472">Membrane</keyword>
<feature type="transmembrane region" description="Helical" evidence="6">
    <location>
        <begin position="176"/>
        <end position="196"/>
    </location>
</feature>
<name>A0A6A4XGI5_AMPAM</name>
<feature type="compositionally biased region" description="Basic residues" evidence="5">
    <location>
        <begin position="334"/>
        <end position="344"/>
    </location>
</feature>
<dbReference type="AlphaFoldDB" id="A0A6A4XGI5"/>
<protein>
    <recommendedName>
        <fullName evidence="9">G-protein coupled receptors family 1 profile domain-containing protein</fullName>
    </recommendedName>
</protein>
<feature type="region of interest" description="Disordered" evidence="5">
    <location>
        <begin position="334"/>
        <end position="374"/>
    </location>
</feature>
<keyword evidence="3 6" id="KW-1133">Transmembrane helix</keyword>
<evidence type="ECO:0000256" key="1">
    <source>
        <dbReference type="ARBA" id="ARBA00004141"/>
    </source>
</evidence>
<dbReference type="GO" id="GO:0005886">
    <property type="term" value="C:plasma membrane"/>
    <property type="evidence" value="ECO:0007669"/>
    <property type="project" value="TreeGrafter"/>
</dbReference>
<dbReference type="GO" id="GO:0007189">
    <property type="term" value="P:adenylate cyclase-activating G protein-coupled receptor signaling pathway"/>
    <property type="evidence" value="ECO:0007669"/>
    <property type="project" value="TreeGrafter"/>
</dbReference>
<evidence type="ECO:0000256" key="3">
    <source>
        <dbReference type="ARBA" id="ARBA00022989"/>
    </source>
</evidence>
<feature type="transmembrane region" description="Helical" evidence="6">
    <location>
        <begin position="57"/>
        <end position="78"/>
    </location>
</feature>
<feature type="transmembrane region" description="Helical" evidence="6">
    <location>
        <begin position="136"/>
        <end position="164"/>
    </location>
</feature>
<comment type="subcellular location">
    <subcellularLocation>
        <location evidence="1">Membrane</location>
        <topology evidence="1">Multi-pass membrane protein</topology>
    </subcellularLocation>
</comment>
<feature type="transmembrane region" description="Helical" evidence="6">
    <location>
        <begin position="267"/>
        <end position="289"/>
    </location>
</feature>
<organism evidence="7 8">
    <name type="scientific">Amphibalanus amphitrite</name>
    <name type="common">Striped barnacle</name>
    <name type="synonym">Balanus amphitrite</name>
    <dbReference type="NCBI Taxonomy" id="1232801"/>
    <lineage>
        <taxon>Eukaryota</taxon>
        <taxon>Metazoa</taxon>
        <taxon>Ecdysozoa</taxon>
        <taxon>Arthropoda</taxon>
        <taxon>Crustacea</taxon>
        <taxon>Multicrustacea</taxon>
        <taxon>Cirripedia</taxon>
        <taxon>Thoracica</taxon>
        <taxon>Thoracicalcarea</taxon>
        <taxon>Balanomorpha</taxon>
        <taxon>Balanoidea</taxon>
        <taxon>Balanidae</taxon>
        <taxon>Amphibalaninae</taxon>
        <taxon>Amphibalanus</taxon>
    </lineage>
</organism>
<feature type="transmembrane region" description="Helical" evidence="6">
    <location>
        <begin position="99"/>
        <end position="116"/>
    </location>
</feature>
<dbReference type="Gene3D" id="1.20.1070.10">
    <property type="entry name" value="Rhodopsin 7-helix transmembrane proteins"/>
    <property type="match status" value="1"/>
</dbReference>
<proteinExistence type="predicted"/>
<feature type="transmembrane region" description="Helical" evidence="6">
    <location>
        <begin position="216"/>
        <end position="246"/>
    </location>
</feature>
<dbReference type="PANTHER" id="PTHR23112">
    <property type="entry name" value="G PROTEIN-COUPLED RECEPTOR 157-RELATED"/>
    <property type="match status" value="1"/>
</dbReference>
<dbReference type="SUPFAM" id="SSF81321">
    <property type="entry name" value="Family A G protein-coupled receptor-like"/>
    <property type="match status" value="1"/>
</dbReference>
<evidence type="ECO:0000313" key="8">
    <source>
        <dbReference type="Proteomes" id="UP000440578"/>
    </source>
</evidence>
<reference evidence="7 8" key="1">
    <citation type="submission" date="2019-07" db="EMBL/GenBank/DDBJ databases">
        <title>Draft genome assembly of a fouling barnacle, Amphibalanus amphitrite (Darwin, 1854): The first reference genome for Thecostraca.</title>
        <authorList>
            <person name="Kim W."/>
        </authorList>
    </citation>
    <scope>NUCLEOTIDE SEQUENCE [LARGE SCALE GENOMIC DNA]</scope>
    <source>
        <strain evidence="7">SNU_AA5</strain>
        <tissue evidence="7">Soma without cirri and trophi</tissue>
    </source>
</reference>
<evidence type="ECO:0000256" key="5">
    <source>
        <dbReference type="SAM" id="MobiDB-lite"/>
    </source>
</evidence>
<accession>A0A6A4XGI5</accession>
<evidence type="ECO:0000313" key="7">
    <source>
        <dbReference type="EMBL" id="KAF0314558.1"/>
    </source>
</evidence>
<dbReference type="PANTHER" id="PTHR23112:SF0">
    <property type="entry name" value="TRANSMEMBRANE PROTEIN 116"/>
    <property type="match status" value="1"/>
</dbReference>
<evidence type="ECO:0000256" key="2">
    <source>
        <dbReference type="ARBA" id="ARBA00022692"/>
    </source>
</evidence>
<comment type="caution">
    <text evidence="7">The sequence shown here is derived from an EMBL/GenBank/DDBJ whole genome shotgun (WGS) entry which is preliminary data.</text>
</comment>
<evidence type="ECO:0008006" key="9">
    <source>
        <dbReference type="Google" id="ProtNLM"/>
    </source>
</evidence>
<dbReference type="Proteomes" id="UP000440578">
    <property type="component" value="Unassembled WGS sequence"/>
</dbReference>